<dbReference type="Proteomes" id="UP000575397">
    <property type="component" value="Unassembled WGS sequence"/>
</dbReference>
<sequence length="104" mass="12177">MSDNPHALRQAEPDYNEGNTRRELHMTSAQKEHLRQHYPKLLGLLHRYEMRLSVEVKDCEALEDKNADPRWMAGHAAGLINAFIILKHIIDEERCPYPRKGAYR</sequence>
<feature type="region of interest" description="Disordered" evidence="1">
    <location>
        <begin position="1"/>
        <end position="32"/>
    </location>
</feature>
<evidence type="ECO:0000313" key="2">
    <source>
        <dbReference type="EMBL" id="MCU9969449.1"/>
    </source>
</evidence>
<protein>
    <submittedName>
        <fullName evidence="2">Uncharacterized protein</fullName>
    </submittedName>
</protein>
<evidence type="ECO:0000256" key="1">
    <source>
        <dbReference type="SAM" id="MobiDB-lite"/>
    </source>
</evidence>
<evidence type="ECO:0000313" key="6">
    <source>
        <dbReference type="Proteomes" id="UP000575397"/>
    </source>
</evidence>
<feature type="compositionally biased region" description="Basic and acidic residues" evidence="1">
    <location>
        <begin position="19"/>
        <end position="32"/>
    </location>
</feature>
<reference evidence="2 9" key="1">
    <citation type="submission" date="2019-08" db="EMBL/GenBank/DDBJ databases">
        <title>Comparison of rpoB and gyrB Sequences from Mobiluncus Species and Development of a Multiplex PCR Method for Clinical Detection of Mobiluncus curtisii and Mobiluncus mulieris.</title>
        <authorList>
            <person name="Yang L."/>
            <person name="Shen Y."/>
            <person name="Xu G."/>
            <person name="Shu L.-B."/>
            <person name="Hu J."/>
            <person name="Zhang R."/>
            <person name="Wang Y."/>
            <person name="Zhou H.-W."/>
            <person name="Zhang X."/>
        </authorList>
    </citation>
    <scope>NUCLEOTIDE SEQUENCE [LARGE SCALE GENOMIC DNA]</scope>
    <source>
        <strain evidence="2 9">M26</strain>
    </source>
</reference>
<reference evidence="6 7" key="2">
    <citation type="submission" date="2020-04" db="EMBL/GenBank/DDBJ databases">
        <title>Antimicrobial susceptibility and clonality of vaginal-derived multi-drug resistant Mobiluncus isolates in China.</title>
        <authorList>
            <person name="Zhang X."/>
        </authorList>
    </citation>
    <scope>NUCLEOTIDE SEQUENCE [LARGE SCALE GENOMIC DNA]</scope>
    <source>
        <strain evidence="5 6">12</strain>
        <strain evidence="3 7">13</strain>
        <strain evidence="4 8">7</strain>
    </source>
</reference>
<dbReference type="EMBL" id="JABCUR010000002">
    <property type="protein sequence ID" value="NMW64613.1"/>
    <property type="molecule type" value="Genomic_DNA"/>
</dbReference>
<comment type="caution">
    <text evidence="2">The sequence shown here is derived from an EMBL/GenBank/DDBJ whole genome shotgun (WGS) entry which is preliminary data.</text>
</comment>
<dbReference type="Proteomes" id="UP001209486">
    <property type="component" value="Unassembled WGS sequence"/>
</dbReference>
<dbReference type="EMBL" id="JABCUV010000001">
    <property type="protein sequence ID" value="NMW92350.1"/>
    <property type="molecule type" value="Genomic_DNA"/>
</dbReference>
<proteinExistence type="predicted"/>
<dbReference type="RefSeq" id="WP_004016743.1">
    <property type="nucleotide sequence ID" value="NZ_CAMUNX010000008.1"/>
</dbReference>
<accession>A0A378PES1</accession>
<dbReference type="Proteomes" id="UP000578252">
    <property type="component" value="Unassembled WGS sequence"/>
</dbReference>
<dbReference type="AlphaFoldDB" id="A0A378PES1"/>
<dbReference type="Proteomes" id="UP000582487">
    <property type="component" value="Unassembled WGS sequence"/>
</dbReference>
<evidence type="ECO:0000313" key="5">
    <source>
        <dbReference type="EMBL" id="NMX02835.1"/>
    </source>
</evidence>
<dbReference type="EMBL" id="JABCUS010000004">
    <property type="protein sequence ID" value="NMX02835.1"/>
    <property type="molecule type" value="Genomic_DNA"/>
</dbReference>
<name>A0A378PES1_9ACTO</name>
<dbReference type="EMBL" id="VSZY01000015">
    <property type="protein sequence ID" value="MCU9969449.1"/>
    <property type="molecule type" value="Genomic_DNA"/>
</dbReference>
<evidence type="ECO:0000313" key="9">
    <source>
        <dbReference type="Proteomes" id="UP001209486"/>
    </source>
</evidence>
<organism evidence="2 9">
    <name type="scientific">Mobiluncus mulieris</name>
    <dbReference type="NCBI Taxonomy" id="2052"/>
    <lineage>
        <taxon>Bacteria</taxon>
        <taxon>Bacillati</taxon>
        <taxon>Actinomycetota</taxon>
        <taxon>Actinomycetes</taxon>
        <taxon>Actinomycetales</taxon>
        <taxon>Actinomycetaceae</taxon>
        <taxon>Mobiluncus</taxon>
    </lineage>
</organism>
<evidence type="ECO:0000313" key="4">
    <source>
        <dbReference type="EMBL" id="NMW92350.1"/>
    </source>
</evidence>
<gene>
    <name evidence="2" type="ORF">FYZ43_08620</name>
    <name evidence="4" type="ORF">HHJ74_01275</name>
    <name evidence="5" type="ORF">HHJ77_02510</name>
    <name evidence="3" type="ORF">HHJ78_03475</name>
</gene>
<evidence type="ECO:0000313" key="7">
    <source>
        <dbReference type="Proteomes" id="UP000578252"/>
    </source>
</evidence>
<evidence type="ECO:0000313" key="3">
    <source>
        <dbReference type="EMBL" id="NMW64613.1"/>
    </source>
</evidence>
<evidence type="ECO:0000313" key="8">
    <source>
        <dbReference type="Proteomes" id="UP000582487"/>
    </source>
</evidence>